<accession>Q6KJZ2</accession>
<dbReference type="KEGG" id="banh:HYU01_26960"/>
<name>A0A6L8PTN8_BACAN</name>
<evidence type="ECO:0000259" key="1">
    <source>
        <dbReference type="Pfam" id="PF07495"/>
    </source>
</evidence>
<evidence type="ECO:0000313" key="3">
    <source>
        <dbReference type="Proteomes" id="UP000000594"/>
    </source>
</evidence>
<dbReference type="KEGG" id="bar:GBAA_5522"/>
<accession>E9R7Y0</accession>
<sequence length="126" mass="14526">MFKKVFVPLFAATVLISGCNKEVVKESPKDKVEQHKKNTPLKIDEVKINTVNGKTLMVDVKAKGEKLTYAYYIYKGEEIVEKIWYKPENSLKYEVKEPGKYKVKAYAKDANKKIDSVYTNEVTIEK</sequence>
<keyword evidence="2" id="KW-0449">Lipoprotein</keyword>
<dbReference type="PATRIC" id="fig|1392.230.peg.5431"/>
<feature type="domain" description="Two component regulator three Y" evidence="1">
    <location>
        <begin position="62"/>
        <end position="124"/>
    </location>
</feature>
<accession>A0A6L8PTN8</accession>
<organism evidence="2 3">
    <name type="scientific">Bacillus anthracis</name>
    <name type="common">anthrax bacterium</name>
    <dbReference type="NCBI Taxonomy" id="1392"/>
    <lineage>
        <taxon>Bacteria</taxon>
        <taxon>Bacillati</taxon>
        <taxon>Bacillota</taxon>
        <taxon>Bacilli</taxon>
        <taxon>Bacillales</taxon>
        <taxon>Bacillaceae</taxon>
        <taxon>Bacillus</taxon>
        <taxon>Bacillus cereus group</taxon>
    </lineage>
</organism>
<evidence type="ECO:0000313" key="2">
    <source>
        <dbReference type="EMBL" id="AAT34664.1"/>
    </source>
</evidence>
<dbReference type="PROSITE" id="PS51257">
    <property type="entry name" value="PROKAR_LIPOPROTEIN"/>
    <property type="match status" value="1"/>
</dbReference>
<proteinExistence type="predicted"/>
<accession>Q6HQL9</accession>
<dbReference type="InterPro" id="IPR011123">
    <property type="entry name" value="Y_Y_Y"/>
</dbReference>
<accession>E9R7X9</accession>
<reference evidence="2 3" key="1">
    <citation type="journal article" date="2009" name="J. Bacteriol.">
        <title>The complete genome sequence of Bacillus anthracis Ames 'Ancestor'.</title>
        <authorList>
            <person name="Ravel J."/>
            <person name="Jiang L."/>
            <person name="Stanley S.T."/>
            <person name="Wilson M.R."/>
            <person name="Decker R.S."/>
            <person name="Read T.D."/>
            <person name="Worsham P."/>
            <person name="Keim P.S."/>
            <person name="Salzberg S.L."/>
            <person name="Fraser-Liggett C.M."/>
            <person name="Rasko D.A."/>
        </authorList>
    </citation>
    <scope>NUCLEOTIDE SEQUENCE [LARGE SCALE GENOMIC DNA]</scope>
    <source>
        <strain evidence="3">Ames ancestor</strain>
    </source>
</reference>
<dbReference type="RefSeq" id="WP_000475229.1">
    <property type="nucleotide sequence ID" value="NZ_AP014833.1"/>
</dbReference>
<dbReference type="AlphaFoldDB" id="A0A6L8PTN8"/>
<dbReference type="OMA" id="TYIAKEP"/>
<dbReference type="Pfam" id="PF07495">
    <property type="entry name" value="Y_Y_Y"/>
    <property type="match status" value="1"/>
</dbReference>
<dbReference type="EMBL" id="AE017334">
    <property type="protein sequence ID" value="AAT34664.1"/>
    <property type="molecule type" value="Genomic_DNA"/>
</dbReference>
<keyword evidence="3" id="KW-1185">Reference proteome</keyword>
<dbReference type="Proteomes" id="UP000000594">
    <property type="component" value="Chromosome"/>
</dbReference>
<accession>Q81K19</accession>
<dbReference type="GeneID" id="45025111"/>
<gene>
    <name evidence="2" type="ordered locus">GBAA_5522</name>
</gene>
<protein>
    <submittedName>
        <fullName evidence="2">Lipoprotein</fullName>
    </submittedName>
</protein>